<evidence type="ECO:0000313" key="2">
    <source>
        <dbReference type="EMBL" id="MCH7411381.1"/>
    </source>
</evidence>
<name>A0ABS9V4Q3_9BACT</name>
<comment type="caution">
    <text evidence="2">The sequence shown here is derived from an EMBL/GenBank/DDBJ whole genome shotgun (WGS) entry which is preliminary data.</text>
</comment>
<keyword evidence="3" id="KW-1185">Reference proteome</keyword>
<dbReference type="InterPro" id="IPR025714">
    <property type="entry name" value="Methyltranfer_dom"/>
</dbReference>
<reference evidence="2" key="1">
    <citation type="submission" date="2022-03" db="EMBL/GenBank/DDBJ databases">
        <title>De novo assembled genomes of Belliella spp. (Cyclobacteriaceae) strains.</title>
        <authorList>
            <person name="Szabo A."/>
            <person name="Korponai K."/>
            <person name="Felfoldi T."/>
        </authorList>
    </citation>
    <scope>NUCLEOTIDE SEQUENCE</scope>
    <source>
        <strain evidence="2">DSM 111904</strain>
    </source>
</reference>
<dbReference type="EMBL" id="JAKZGP010000073">
    <property type="protein sequence ID" value="MCH7411381.1"/>
    <property type="molecule type" value="Genomic_DNA"/>
</dbReference>
<feature type="domain" description="Methyltransferase" evidence="1">
    <location>
        <begin position="6"/>
        <end position="96"/>
    </location>
</feature>
<sequence>MDQFFFSYVLAQLLPSESSITGVDTSYEAFQILNERSIDFSFLQADFTRNGFELENLDGILIANALHYVRDKSQFIKNSLEWFRQGARFIIVEYDTRHANQWVPFPLPFDELPMYFDPNQFNIEKIGERSSIFDQSKIYAVTITSKP</sequence>
<dbReference type="RefSeq" id="WP_241349771.1">
    <property type="nucleotide sequence ID" value="NZ_JAKZGP010000073.1"/>
</dbReference>
<accession>A0ABS9V4Q3</accession>
<keyword evidence="2" id="KW-0808">Transferase</keyword>
<organism evidence="2 3">
    <name type="scientific">Belliella filtrata</name>
    <dbReference type="NCBI Taxonomy" id="2923435"/>
    <lineage>
        <taxon>Bacteria</taxon>
        <taxon>Pseudomonadati</taxon>
        <taxon>Bacteroidota</taxon>
        <taxon>Cytophagia</taxon>
        <taxon>Cytophagales</taxon>
        <taxon>Cyclobacteriaceae</taxon>
        <taxon>Belliella</taxon>
    </lineage>
</organism>
<proteinExistence type="predicted"/>
<dbReference type="GO" id="GO:0032259">
    <property type="term" value="P:methylation"/>
    <property type="evidence" value="ECO:0007669"/>
    <property type="project" value="UniProtKB-KW"/>
</dbReference>
<dbReference type="SUPFAM" id="SSF53335">
    <property type="entry name" value="S-adenosyl-L-methionine-dependent methyltransferases"/>
    <property type="match status" value="1"/>
</dbReference>
<evidence type="ECO:0000259" key="1">
    <source>
        <dbReference type="Pfam" id="PF13847"/>
    </source>
</evidence>
<evidence type="ECO:0000313" key="3">
    <source>
        <dbReference type="Proteomes" id="UP001165489"/>
    </source>
</evidence>
<dbReference type="Proteomes" id="UP001165489">
    <property type="component" value="Unassembled WGS sequence"/>
</dbReference>
<protein>
    <submittedName>
        <fullName evidence="2">Class I SAM-dependent methyltransferase</fullName>
    </submittedName>
</protein>
<dbReference type="Gene3D" id="3.40.50.150">
    <property type="entry name" value="Vaccinia Virus protein VP39"/>
    <property type="match status" value="1"/>
</dbReference>
<dbReference type="InterPro" id="IPR029063">
    <property type="entry name" value="SAM-dependent_MTases_sf"/>
</dbReference>
<gene>
    <name evidence="2" type="ORF">MM239_18455</name>
</gene>
<dbReference type="Pfam" id="PF13847">
    <property type="entry name" value="Methyltransf_31"/>
    <property type="match status" value="1"/>
</dbReference>
<keyword evidence="2" id="KW-0489">Methyltransferase</keyword>
<dbReference type="GO" id="GO:0008168">
    <property type="term" value="F:methyltransferase activity"/>
    <property type="evidence" value="ECO:0007669"/>
    <property type="project" value="UniProtKB-KW"/>
</dbReference>